<dbReference type="AlphaFoldDB" id="A0A1B8GYD7"/>
<dbReference type="EMBL" id="KV460208">
    <property type="protein sequence ID" value="OBU00844.1"/>
    <property type="molecule type" value="Genomic_DNA"/>
</dbReference>
<gene>
    <name evidence="3" type="ORF">VE01_01290</name>
</gene>
<keyword evidence="4" id="KW-1185">Reference proteome</keyword>
<evidence type="ECO:0000259" key="2">
    <source>
        <dbReference type="Pfam" id="PF24870"/>
    </source>
</evidence>
<dbReference type="RefSeq" id="XP_018134576.1">
    <property type="nucleotide sequence ID" value="XM_018270815.1"/>
</dbReference>
<dbReference type="Pfam" id="PF24870">
    <property type="entry name" value="DUF7735"/>
    <property type="match status" value="1"/>
</dbReference>
<dbReference type="GeneID" id="28834676"/>
<reference evidence="4" key="2">
    <citation type="journal article" date="2018" name="Nat. Commun.">
        <title>Extreme sensitivity to ultraviolet light in the fungal pathogen causing white-nose syndrome of bats.</title>
        <authorList>
            <person name="Palmer J.M."/>
            <person name="Drees K.P."/>
            <person name="Foster J.T."/>
            <person name="Lindner D.L."/>
        </authorList>
    </citation>
    <scope>NUCLEOTIDE SEQUENCE [LARGE SCALE GENOMIC DNA]</scope>
    <source>
        <strain evidence="4">UAMH 10579</strain>
    </source>
</reference>
<organism evidence="3 4">
    <name type="scientific">Pseudogymnoascus verrucosus</name>
    <dbReference type="NCBI Taxonomy" id="342668"/>
    <lineage>
        <taxon>Eukaryota</taxon>
        <taxon>Fungi</taxon>
        <taxon>Dikarya</taxon>
        <taxon>Ascomycota</taxon>
        <taxon>Pezizomycotina</taxon>
        <taxon>Leotiomycetes</taxon>
        <taxon>Thelebolales</taxon>
        <taxon>Thelebolaceae</taxon>
        <taxon>Pseudogymnoascus</taxon>
    </lineage>
</organism>
<feature type="region of interest" description="Disordered" evidence="1">
    <location>
        <begin position="146"/>
        <end position="189"/>
    </location>
</feature>
<evidence type="ECO:0000313" key="4">
    <source>
        <dbReference type="Proteomes" id="UP000091956"/>
    </source>
</evidence>
<dbReference type="PANTHER" id="PTHR42029:SF2">
    <property type="entry name" value="WAX SYNTHASE DOMAIN-CONTAINING PROTEIN"/>
    <property type="match status" value="1"/>
</dbReference>
<dbReference type="InterPro" id="IPR056637">
    <property type="entry name" value="DUF7735"/>
</dbReference>
<feature type="compositionally biased region" description="Polar residues" evidence="1">
    <location>
        <begin position="171"/>
        <end position="182"/>
    </location>
</feature>
<feature type="domain" description="DUF7735" evidence="2">
    <location>
        <begin position="8"/>
        <end position="149"/>
    </location>
</feature>
<feature type="compositionally biased region" description="Polar residues" evidence="1">
    <location>
        <begin position="147"/>
        <end position="162"/>
    </location>
</feature>
<evidence type="ECO:0000256" key="1">
    <source>
        <dbReference type="SAM" id="MobiDB-lite"/>
    </source>
</evidence>
<dbReference type="PANTHER" id="PTHR42029">
    <property type="entry name" value="AN04G07800"/>
    <property type="match status" value="1"/>
</dbReference>
<proteinExistence type="predicted"/>
<dbReference type="OrthoDB" id="3439517at2759"/>
<name>A0A1B8GYD7_9PEZI</name>
<sequence length="189" mass="20028">MRTRTTAAPRAEPAESIDPWQCLTENLTQYLDVPKPTGSLFKELQSHGSKLYEPYLAAPTLTAFCPFPAQSSWCAFTTSAPLDVLPAYSSYASQAYSWWSAHSSSVVSLAQQCPIGWENAILMHPGGDMWLNDTIAFAGCHAEAHTTVGSSPTEPTAATTRSGVDVGGGSPTPTTDASSSVLSRAGPKM</sequence>
<protein>
    <recommendedName>
        <fullName evidence="2">DUF7735 domain-containing protein</fullName>
    </recommendedName>
</protein>
<reference evidence="3 4" key="1">
    <citation type="submission" date="2016-03" db="EMBL/GenBank/DDBJ databases">
        <title>Comparative genomics of Pseudogymnoascus destructans, the fungus causing white-nose syndrome of bats.</title>
        <authorList>
            <person name="Palmer J.M."/>
            <person name="Drees K.P."/>
            <person name="Foster J.T."/>
            <person name="Lindner D.L."/>
        </authorList>
    </citation>
    <scope>NUCLEOTIDE SEQUENCE [LARGE SCALE GENOMIC DNA]</scope>
    <source>
        <strain evidence="3 4">UAMH 10579</strain>
    </source>
</reference>
<accession>A0A1B8GYD7</accession>
<evidence type="ECO:0000313" key="3">
    <source>
        <dbReference type="EMBL" id="OBU00844.1"/>
    </source>
</evidence>
<dbReference type="Proteomes" id="UP000091956">
    <property type="component" value="Unassembled WGS sequence"/>
</dbReference>